<dbReference type="AlphaFoldDB" id="A0A4Q9LX55"/>
<evidence type="ECO:0000313" key="2">
    <source>
        <dbReference type="Proteomes" id="UP000292282"/>
    </source>
</evidence>
<dbReference type="VEuPathDB" id="MicrosporidiaDB:CWI38_0823p0010"/>
<accession>A0A4Q9LX55</accession>
<dbReference type="Proteomes" id="UP000292282">
    <property type="component" value="Unassembled WGS sequence"/>
</dbReference>
<protein>
    <submittedName>
        <fullName evidence="1">Uncharacterized protein</fullName>
    </submittedName>
</protein>
<reference evidence="1 2" key="1">
    <citation type="submission" date="2017-12" db="EMBL/GenBank/DDBJ databases">
        <authorList>
            <person name="Pombert J.-F."/>
            <person name="Haag K.L."/>
            <person name="Ebert D."/>
        </authorList>
    </citation>
    <scope>NUCLEOTIDE SEQUENCE [LARGE SCALE GENOMIC DNA]</scope>
    <source>
        <strain evidence="1">IL-G-3</strain>
    </source>
</reference>
<dbReference type="EMBL" id="PITK01000823">
    <property type="protein sequence ID" value="TBU12270.1"/>
    <property type="molecule type" value="Genomic_DNA"/>
</dbReference>
<feature type="non-terminal residue" evidence="1">
    <location>
        <position position="1"/>
    </location>
</feature>
<organism evidence="1 2">
    <name type="scientific">Hamiltosporidium tvaerminnensis</name>
    <dbReference type="NCBI Taxonomy" id="1176355"/>
    <lineage>
        <taxon>Eukaryota</taxon>
        <taxon>Fungi</taxon>
        <taxon>Fungi incertae sedis</taxon>
        <taxon>Microsporidia</taxon>
        <taxon>Dubosqiidae</taxon>
        <taxon>Hamiltosporidium</taxon>
    </lineage>
</organism>
<sequence>LYFLEYFRIKQNNKLRNVLKTILYSLAKSDDIKHFKVDKVSFHFSKQEYFSHELFKKISQEYFKILNFKTPSKLSLFIKEKEIYIPNQYKGLYTEDKKYILMINNVFYSFFKEYIAENQKKPNLFILLLNTLDIKYLHVHYVRKTNLKVCCFVLKNLKKPIQEILFYYSPIYDEIIKYLNINSIIRSLRKIVFINSFIETNLRFSYKLNKKIEFILYENSISSERYKVAEIENVENLNIIEEILNNLQYASRKSSIKDFDSSNTNISENKIKFYSKLFEVDTPTNKIKIFELLNLQNKNLEIKCFYDNYGNFLSILITLKELYLKQFAFKNTILEKNIKEIVIQNSNINCNFLTDILSINELESLKISYNNIYIEHDIIIRNRSIKYFGFKANNCDDIPHFYKLLGFLTGLKKYHSSLATDSKCNTYWLIPVFPPPTQQSHIHHQAKHAATFKIPSYDMTNPCILAIHEGIMQMALRTIFDSITADPRNGLEFFLQTKKGLNEWLHRYYDEKFGCTVPLKVLKKLAQSEMGSEVKLEENGERHKFLSKTIESSEKDMHSNELFDSKVLDLINRISHSNASYIIQAAHALCGKITRKEKPRSAWKKNIKSKISKLGLSKDLLEKAQFYLNLSSVTDLSKALVKNNESLNVYEKKITMHESRKQFRKENRRFYRGLYERVKSEYVSTMWNKNNDKVTYDDYSIPFVSNNHPTAFPSLDEFHYSRCGLAYLIPKGILQRGSDYRPITCMSNLYKLTTKCVTKVVHLEVERRGLLAENQLGTVRGVQGAKEQALLNIALNKDLTQKLDYTLRAVLCFYPPRIELGRVLHSFEFKNEKMYLQLLDCLIYISVKYQKYPPCTNKKFLKSKMRRNLEIVQLAKLYNEIEEQNFAQSYIMQKNELVSVSDSSRWLKKKGISGYDMRPCSSISSIEIIYEKRKNINCDKVGITSEIHSKYFNLKDLEKKNLLNTDLALSYRGSVEIISYGITWDGIVTKYDKGIHPVDRIKKSVEIISFDRRKRLELGPKAEESREKASIGVINSAEMHEEPTPLLKQDSNDKDGVKKIKTKDFLFQTEEHNKGTAININE</sequence>
<gene>
    <name evidence="1" type="ORF">CWI38_0823p0010</name>
</gene>
<comment type="caution">
    <text evidence="1">The sequence shown here is derived from an EMBL/GenBank/DDBJ whole genome shotgun (WGS) entry which is preliminary data.</text>
</comment>
<proteinExistence type="predicted"/>
<keyword evidence="2" id="KW-1185">Reference proteome</keyword>
<name>A0A4Q9LX55_9MICR</name>
<evidence type="ECO:0000313" key="1">
    <source>
        <dbReference type="EMBL" id="TBU12270.1"/>
    </source>
</evidence>